<dbReference type="AlphaFoldDB" id="A0A371ESZ7"/>
<feature type="transmembrane region" description="Helical" evidence="1">
    <location>
        <begin position="59"/>
        <end position="79"/>
    </location>
</feature>
<keyword evidence="1" id="KW-0812">Transmembrane</keyword>
<evidence type="ECO:0000313" key="2">
    <source>
        <dbReference type="EMBL" id="RDX69059.1"/>
    </source>
</evidence>
<keyword evidence="1" id="KW-1133">Transmembrane helix</keyword>
<organism evidence="2 3">
    <name type="scientific">Mucuna pruriens</name>
    <name type="common">Velvet bean</name>
    <name type="synonym">Dolichos pruriens</name>
    <dbReference type="NCBI Taxonomy" id="157652"/>
    <lineage>
        <taxon>Eukaryota</taxon>
        <taxon>Viridiplantae</taxon>
        <taxon>Streptophyta</taxon>
        <taxon>Embryophyta</taxon>
        <taxon>Tracheophyta</taxon>
        <taxon>Spermatophyta</taxon>
        <taxon>Magnoliopsida</taxon>
        <taxon>eudicotyledons</taxon>
        <taxon>Gunneridae</taxon>
        <taxon>Pentapetalae</taxon>
        <taxon>rosids</taxon>
        <taxon>fabids</taxon>
        <taxon>Fabales</taxon>
        <taxon>Fabaceae</taxon>
        <taxon>Papilionoideae</taxon>
        <taxon>50 kb inversion clade</taxon>
        <taxon>NPAAA clade</taxon>
        <taxon>indigoferoid/millettioid clade</taxon>
        <taxon>Phaseoleae</taxon>
        <taxon>Mucuna</taxon>
    </lineage>
</organism>
<dbReference type="Proteomes" id="UP000257109">
    <property type="component" value="Unassembled WGS sequence"/>
</dbReference>
<feature type="non-terminal residue" evidence="2">
    <location>
        <position position="1"/>
    </location>
</feature>
<gene>
    <name evidence="2" type="ORF">CR513_51879</name>
</gene>
<evidence type="ECO:0000313" key="3">
    <source>
        <dbReference type="Proteomes" id="UP000257109"/>
    </source>
</evidence>
<accession>A0A371ESZ7</accession>
<name>A0A371ESZ7_MUCPR</name>
<dbReference type="OrthoDB" id="1935034at2759"/>
<proteinExistence type="predicted"/>
<dbReference type="EMBL" id="QJKJ01012282">
    <property type="protein sequence ID" value="RDX69059.1"/>
    <property type="molecule type" value="Genomic_DNA"/>
</dbReference>
<feature type="transmembrane region" description="Helical" evidence="1">
    <location>
        <begin position="99"/>
        <end position="118"/>
    </location>
</feature>
<dbReference type="PANTHER" id="PTHR33306:SF41">
    <property type="entry name" value="PROTEIN, PUTATIVE-RELATED"/>
    <property type="match status" value="1"/>
</dbReference>
<feature type="transmembrane region" description="Helical" evidence="1">
    <location>
        <begin position="26"/>
        <end position="47"/>
    </location>
</feature>
<reference evidence="2" key="1">
    <citation type="submission" date="2018-05" db="EMBL/GenBank/DDBJ databases">
        <title>Draft genome of Mucuna pruriens seed.</title>
        <authorList>
            <person name="Nnadi N.E."/>
            <person name="Vos R."/>
            <person name="Hasami M.H."/>
            <person name="Devisetty U.K."/>
            <person name="Aguiy J.C."/>
        </authorList>
    </citation>
    <scope>NUCLEOTIDE SEQUENCE [LARGE SCALE GENOMIC DNA]</scope>
    <source>
        <strain evidence="2">JCA_2017</strain>
    </source>
</reference>
<evidence type="ECO:0000256" key="1">
    <source>
        <dbReference type="SAM" id="Phobius"/>
    </source>
</evidence>
<protein>
    <submittedName>
        <fullName evidence="2">Uncharacterized protein</fullName>
    </submittedName>
</protein>
<dbReference type="PANTHER" id="PTHR33306">
    <property type="entry name" value="EXPRESSED PROTEIN-RELATED-RELATED"/>
    <property type="match status" value="1"/>
</dbReference>
<keyword evidence="1" id="KW-0472">Membrane</keyword>
<keyword evidence="3" id="KW-1185">Reference proteome</keyword>
<sequence>MASTLKERREAEWKKAWTGNAVLSAVPLPLLAIVGIVVFLLCVSLYLNHPYSGTTNVKLFLLFLPLVLNLIAQGTRLVLPAPSVTRLHDGDVQSESSSTPWGWVVSVVMLLVFIFNRIHPIFVTALRKALFA</sequence>
<comment type="caution">
    <text evidence="2">The sequence shown here is derived from an EMBL/GenBank/DDBJ whole genome shotgun (WGS) entry which is preliminary data.</text>
</comment>